<dbReference type="GO" id="GO:0006412">
    <property type="term" value="P:translation"/>
    <property type="evidence" value="ECO:0007669"/>
    <property type="project" value="UniProtKB-UniRule"/>
</dbReference>
<organism evidence="12 18">
    <name type="scientific">Pseudomonas aeruginosa</name>
    <dbReference type="NCBI Taxonomy" id="287"/>
    <lineage>
        <taxon>Bacteria</taxon>
        <taxon>Pseudomonadati</taxon>
        <taxon>Pseudomonadota</taxon>
        <taxon>Gammaproteobacteria</taxon>
        <taxon>Pseudomonadales</taxon>
        <taxon>Pseudomonadaceae</taxon>
        <taxon>Pseudomonas</taxon>
    </lineage>
</organism>
<dbReference type="Proteomes" id="UP000433532">
    <property type="component" value="Unassembled WGS sequence"/>
</dbReference>
<reference evidence="8" key="9">
    <citation type="submission" date="2020-01" db="EMBL/GenBank/DDBJ databases">
        <title>Bacteria Cultured from War Wounds Associated with the Conflict in Eastern Ukraine.</title>
        <authorList>
            <person name="Snesrud E."/>
            <person name="Galac M.R."/>
            <person name="Mc Gann P."/>
            <person name="Valentine K."/>
            <person name="Viacheslav K."/>
        </authorList>
    </citation>
    <scope>NUCLEOTIDE SEQUENCE</scope>
    <source>
        <strain evidence="8">VNMU148</strain>
    </source>
</reference>
<dbReference type="GO" id="GO:0005840">
    <property type="term" value="C:ribosome"/>
    <property type="evidence" value="ECO:0007669"/>
    <property type="project" value="UniProtKB-KW"/>
</dbReference>
<dbReference type="OMA" id="MQQDKHP"/>
<dbReference type="Proteomes" id="UP000194857">
    <property type="component" value="Unassembled WGS sequence"/>
</dbReference>
<dbReference type="Proteomes" id="UP000270834">
    <property type="component" value="Unassembled WGS sequence"/>
</dbReference>
<dbReference type="KEGG" id="paeb:NCGM1900_2676"/>
<reference evidence="13" key="11">
    <citation type="submission" date="2023-10" db="EMBL/GenBank/DDBJ databases">
        <title>Pathogen: clinical or host-associated sample.</title>
        <authorList>
            <person name="Hergert J."/>
            <person name="Casey R."/>
            <person name="Wagner J."/>
            <person name="Young E.L."/>
            <person name="Oakeson K.F."/>
        </authorList>
    </citation>
    <scope>NUCLEOTIDE SEQUENCE</scope>
    <source>
        <strain evidence="13">2021CK-01020</strain>
    </source>
</reference>
<reference evidence="7 19" key="8">
    <citation type="submission" date="2019-11" db="EMBL/GenBank/DDBJ databases">
        <title>Genomes of ocular Pseudomonas aeruginosa isolates.</title>
        <authorList>
            <person name="Khan M."/>
            <person name="Rice S.A."/>
            <person name="Willcox M.D.P."/>
            <person name="Stapleton F."/>
        </authorList>
    </citation>
    <scope>NUCLEOTIDE SEQUENCE [LARGE SCALE GENOMIC DNA]</scope>
    <source>
        <strain evidence="7 19">PA221</strain>
    </source>
</reference>
<evidence type="ECO:0000313" key="10">
    <source>
        <dbReference type="EMBL" id="RCI76096.1"/>
    </source>
</evidence>
<dbReference type="EMBL" id="WOAD01000003">
    <property type="protein sequence ID" value="MUI34637.1"/>
    <property type="molecule type" value="Genomic_DNA"/>
</dbReference>
<dbReference type="GO" id="GO:0003735">
    <property type="term" value="F:structural constituent of ribosome"/>
    <property type="evidence" value="ECO:0007669"/>
    <property type="project" value="InterPro"/>
</dbReference>
<evidence type="ECO:0000313" key="12">
    <source>
        <dbReference type="EMBL" id="RPM12760.1"/>
    </source>
</evidence>
<dbReference type="AlphaFoldDB" id="A0A071KZY7"/>
<dbReference type="EMBL" id="WXZT01000001">
    <property type="protein sequence ID" value="MZZ11042.1"/>
    <property type="molecule type" value="Genomic_DNA"/>
</dbReference>
<dbReference type="EMBL" id="NSNE01000011">
    <property type="protein sequence ID" value="RPM12760.1"/>
    <property type="molecule type" value="Genomic_DNA"/>
</dbReference>
<dbReference type="Proteomes" id="UP001297540">
    <property type="component" value="Chromosome"/>
</dbReference>
<reference evidence="12 18" key="7">
    <citation type="submission" date="2019-01" db="EMBL/GenBank/DDBJ databases">
        <title>The Pseudomonas aeruginosa pan-genome provides new insights on its population structure, horizontal gene transfer and pathogenicity.</title>
        <authorList>
            <person name="Freschi L."/>
            <person name="Vincent A.T."/>
            <person name="Jeukens J."/>
            <person name="Emond-Rheault J.-G."/>
            <person name="Kukavica-Ibrulj I."/>
            <person name="Dupont M.-J."/>
            <person name="Charette S.J."/>
            <person name="Boyle B."/>
            <person name="Levesque R.C."/>
        </authorList>
    </citation>
    <scope>NUCLEOTIDE SEQUENCE [LARGE SCALE GENOMIC DNA]</scope>
    <source>
        <strain evidence="12 18">PA-W36</strain>
    </source>
</reference>
<dbReference type="NCBIfam" id="TIGR00105">
    <property type="entry name" value="L31"/>
    <property type="match status" value="1"/>
</dbReference>
<dbReference type="SMR" id="A0A071KZY7"/>
<evidence type="ECO:0000313" key="7">
    <source>
        <dbReference type="EMBL" id="MUI34637.1"/>
    </source>
</evidence>
<dbReference type="Proteomes" id="UP000644192">
    <property type="component" value="Unassembled WGS sequence"/>
</dbReference>
<dbReference type="PRINTS" id="PR01249">
    <property type="entry name" value="RIBOSOMALL31"/>
</dbReference>
<evidence type="ECO:0000313" key="6">
    <source>
        <dbReference type="EMBL" id="CRP24402.1"/>
    </source>
</evidence>
<reference evidence="11 17" key="6">
    <citation type="submission" date="2018-08" db="EMBL/GenBank/DDBJ databases">
        <title>Recombination of ecologically and evolutionarily significant loci maintains genetic cohesion in the Pseudomonas syringae species complex.</title>
        <authorList>
            <person name="Dillon M."/>
            <person name="Thakur S."/>
            <person name="Almeida R.N.D."/>
            <person name="Weir B.S."/>
            <person name="Guttman D.S."/>
        </authorList>
    </citation>
    <scope>NUCLEOTIDE SEQUENCE [LARGE SCALE GENOMIC DNA]</scope>
    <source>
        <strain evidence="11 17">ICMP 7846</strain>
    </source>
</reference>
<dbReference type="PANTHER" id="PTHR33280">
    <property type="entry name" value="50S RIBOSOMAL PROTEIN L31, CHLOROPLASTIC"/>
    <property type="match status" value="1"/>
</dbReference>
<evidence type="ECO:0000313" key="16">
    <source>
        <dbReference type="Proteomes" id="UP000253594"/>
    </source>
</evidence>
<dbReference type="Proteomes" id="UP000284767">
    <property type="component" value="Unassembled WGS sequence"/>
</dbReference>
<comment type="subunit">
    <text evidence="2 5">Part of the 50S ribosomal subunit.</text>
</comment>
<dbReference type="InterPro" id="IPR002150">
    <property type="entry name" value="Ribosomal_bL31"/>
</dbReference>
<dbReference type="EMBL" id="QORE01000077">
    <property type="protein sequence ID" value="RCI76096.1"/>
    <property type="molecule type" value="Genomic_DNA"/>
</dbReference>
<evidence type="ECO:0000256" key="3">
    <source>
        <dbReference type="ARBA" id="ARBA00022980"/>
    </source>
</evidence>
<keyword evidence="4 5" id="KW-0687">Ribonucleoprotein</keyword>
<dbReference type="eggNOG" id="COG0254">
    <property type="taxonomic scope" value="Bacteria"/>
</dbReference>
<dbReference type="RefSeq" id="WP_003092213.1">
    <property type="nucleotide sequence ID" value="NZ_AP014622.1"/>
</dbReference>
<sequence length="87" mass="9519">MKPGIHPEYRPVLFHDTSADVYFLIGSTAETDKTHTHTDGKTYPYVTLDVSSASHPVYTGEQRKTKSEGRVAGFNKRFAGFVGGKGA</sequence>
<evidence type="ECO:0000256" key="4">
    <source>
        <dbReference type="ARBA" id="ARBA00023274"/>
    </source>
</evidence>
<dbReference type="EMBL" id="CVVU01000212">
    <property type="protein sequence ID" value="CRP24402.1"/>
    <property type="molecule type" value="Genomic_DNA"/>
</dbReference>
<evidence type="ECO:0000313" key="15">
    <source>
        <dbReference type="Proteomes" id="UP000194857"/>
    </source>
</evidence>
<evidence type="ECO:0000313" key="11">
    <source>
        <dbReference type="EMBL" id="RMS62097.1"/>
    </source>
</evidence>
<accession>A0A071KZY7</accession>
<dbReference type="SUPFAM" id="SSF143800">
    <property type="entry name" value="L28p-like"/>
    <property type="match status" value="1"/>
</dbReference>
<dbReference type="Proteomes" id="UP000045039">
    <property type="component" value="Unassembled WGS sequence"/>
</dbReference>
<dbReference type="EMBL" id="CP136986">
    <property type="protein sequence ID" value="WOS79533.1"/>
    <property type="molecule type" value="Genomic_DNA"/>
</dbReference>
<dbReference type="InterPro" id="IPR034704">
    <property type="entry name" value="Ribosomal_bL28/bL31-like_sf"/>
</dbReference>
<reference evidence="10 16" key="5">
    <citation type="submission" date="2018-07" db="EMBL/GenBank/DDBJ databases">
        <title>Mechanisms of high-level aminoglycoside resistance among Gram-negative pathogens in Brazil.</title>
        <authorList>
            <person name="Ballaben A.S."/>
            <person name="Darini A.L.C."/>
            <person name="Doi Y."/>
        </authorList>
    </citation>
    <scope>NUCLEOTIDE SEQUENCE [LARGE SCALE GENOMIC DNA]</scope>
    <source>
        <strain evidence="10 16">B2-305</strain>
    </source>
</reference>
<gene>
    <name evidence="5 6" type="primary">rpmE2</name>
    <name evidence="11" type="ORF">ALP65_03916</name>
    <name evidence="9" type="ORF">CAZ10_19530</name>
    <name evidence="10" type="ORF">DT376_04210</name>
    <name evidence="7" type="ORF">GNQ48_06420</name>
    <name evidence="8" type="ORF">GUL26_02150</name>
    <name evidence="12" type="ORF">IPC1295_18525</name>
    <name evidence="13" type="ORF">L4V69_10375</name>
    <name evidence="6" type="ORF">PAERUG_P19_London_7_VIM_2_05_10_03876</name>
</gene>
<dbReference type="NCBIfam" id="NF002462">
    <property type="entry name" value="PRK01678.1"/>
    <property type="match status" value="1"/>
</dbReference>
<dbReference type="EMBL" id="NFFZ01000010">
    <property type="protein sequence ID" value="OTI59700.1"/>
    <property type="molecule type" value="Genomic_DNA"/>
</dbReference>
<dbReference type="InterPro" id="IPR042105">
    <property type="entry name" value="Ribosomal_bL31_sf"/>
</dbReference>
<evidence type="ECO:0000313" key="9">
    <source>
        <dbReference type="EMBL" id="OTI59700.1"/>
    </source>
</evidence>
<reference evidence="6" key="1">
    <citation type="submission" date="2015-06" db="EMBL/GenBank/DDBJ databases">
        <authorList>
            <person name="Radhakrishnan R."/>
            <person name="Underwood A."/>
            <person name="Al-Shahib A."/>
        </authorList>
    </citation>
    <scope>NUCLEOTIDE SEQUENCE</scope>
    <source>
        <strain evidence="6">P19_London_7_VIM_2_05_10</strain>
    </source>
</reference>
<dbReference type="GO" id="GO:1990904">
    <property type="term" value="C:ribonucleoprotein complex"/>
    <property type="evidence" value="ECO:0007669"/>
    <property type="project" value="UniProtKB-KW"/>
</dbReference>
<reference evidence="13" key="10">
    <citation type="submission" date="2023-06" db="EMBL/GenBank/DDBJ databases">
        <authorList>
            <consortium name="Clinical and Environmental Microbiology Branch: Whole genome sequencing antimicrobial resistance pathogens in the healthcare setting"/>
        </authorList>
    </citation>
    <scope>NUCLEOTIDE SEQUENCE</scope>
    <source>
        <strain evidence="13">2021CK-01020</strain>
    </source>
</reference>
<protein>
    <recommendedName>
        <fullName evidence="5">Large ribosomal subunit protein bL31B</fullName>
    </recommendedName>
</protein>
<evidence type="ECO:0000313" key="13">
    <source>
        <dbReference type="EMBL" id="WOS79533.1"/>
    </source>
</evidence>
<keyword evidence="3 5" id="KW-0689">Ribosomal protein</keyword>
<proteinExistence type="inferred from homology"/>
<dbReference type="PROSITE" id="PS01143">
    <property type="entry name" value="RIBOSOMAL_L31"/>
    <property type="match status" value="1"/>
</dbReference>
<dbReference type="PANTHER" id="PTHR33280:SF1">
    <property type="entry name" value="LARGE RIBOSOMAL SUBUNIT PROTEIN BL31C"/>
    <property type="match status" value="1"/>
</dbReference>
<dbReference type="HAMAP" id="MF_00502">
    <property type="entry name" value="Ribosomal_bL31_2"/>
    <property type="match status" value="1"/>
</dbReference>
<evidence type="ECO:0000313" key="14">
    <source>
        <dbReference type="Proteomes" id="UP000045039"/>
    </source>
</evidence>
<name>A0A071KZY7_PSEAI</name>
<evidence type="ECO:0000313" key="18">
    <source>
        <dbReference type="Proteomes" id="UP000284767"/>
    </source>
</evidence>
<reference evidence="12 18" key="4">
    <citation type="submission" date="2017-08" db="EMBL/GenBank/DDBJ databases">
        <authorList>
            <person name="Feschi L."/>
            <person name="Jeukens J."/>
            <person name="Emond-Rheault J.-G."/>
            <person name="Kukavica-Ibrulj I."/>
            <person name="Boyle B."/>
            <person name="Levesque R.C."/>
        </authorList>
    </citation>
    <scope>NUCLEOTIDE SEQUENCE [LARGE SCALE GENOMIC DNA]</scope>
    <source>
        <strain evidence="12 18">PA-W36</strain>
    </source>
</reference>
<dbReference type="InterPro" id="IPR027493">
    <property type="entry name" value="Ribosomal_bL31_B"/>
</dbReference>
<dbReference type="Proteomes" id="UP000253594">
    <property type="component" value="Unassembled WGS sequence"/>
</dbReference>
<evidence type="ECO:0000313" key="8">
    <source>
        <dbReference type="EMBL" id="MZZ11042.1"/>
    </source>
</evidence>
<evidence type="ECO:0000313" key="17">
    <source>
        <dbReference type="Proteomes" id="UP000270834"/>
    </source>
</evidence>
<dbReference type="Gene3D" id="4.10.830.30">
    <property type="entry name" value="Ribosomal protein L31"/>
    <property type="match status" value="1"/>
</dbReference>
<evidence type="ECO:0000313" key="19">
    <source>
        <dbReference type="Proteomes" id="UP000433532"/>
    </source>
</evidence>
<reference evidence="14" key="2">
    <citation type="submission" date="2015-06" db="EMBL/GenBank/DDBJ databases">
        <authorList>
            <person name="Radhakrishnan Rajesh"/>
            <person name="Underwood Anthony"/>
            <person name="Al-Shahib Ali"/>
        </authorList>
    </citation>
    <scope>NUCLEOTIDE SEQUENCE [LARGE SCALE GENOMIC DNA]</scope>
    <source>
        <strain evidence="14">P19_London_7_VIM_2_05_10</strain>
    </source>
</reference>
<dbReference type="EMBL" id="RBSQ01000245">
    <property type="protein sequence ID" value="RMS62097.1"/>
    <property type="molecule type" value="Genomic_DNA"/>
</dbReference>
<evidence type="ECO:0000256" key="5">
    <source>
        <dbReference type="HAMAP-Rule" id="MF_00502"/>
    </source>
</evidence>
<comment type="similarity">
    <text evidence="1 5">Belongs to the bacterial ribosomal protein bL31 family. Type B subfamily.</text>
</comment>
<dbReference type="Pfam" id="PF01197">
    <property type="entry name" value="Ribosomal_L31"/>
    <property type="match status" value="1"/>
</dbReference>
<evidence type="ECO:0000256" key="2">
    <source>
        <dbReference type="ARBA" id="ARBA00011838"/>
    </source>
</evidence>
<reference evidence="9 15" key="3">
    <citation type="submission" date="2017-05" db="EMBL/GenBank/DDBJ databases">
        <authorList>
            <person name="Song R."/>
            <person name="Chenine A.L."/>
            <person name="Ruprecht R.M."/>
        </authorList>
    </citation>
    <scope>NUCLEOTIDE SEQUENCE [LARGE SCALE GENOMIC DNA]</scope>
    <source>
        <strain evidence="9 15">S567_C10_BS</strain>
    </source>
</reference>
<evidence type="ECO:0000256" key="1">
    <source>
        <dbReference type="ARBA" id="ARBA00008196"/>
    </source>
</evidence>